<dbReference type="AlphaFoldDB" id="A0AAD6REW5"/>
<reference evidence="1" key="1">
    <citation type="journal article" date="2023" name="Mol. Ecol. Resour.">
        <title>Chromosome-level genome assembly of a triploid poplar Populus alba 'Berolinensis'.</title>
        <authorList>
            <person name="Chen S."/>
            <person name="Yu Y."/>
            <person name="Wang X."/>
            <person name="Wang S."/>
            <person name="Zhang T."/>
            <person name="Zhou Y."/>
            <person name="He R."/>
            <person name="Meng N."/>
            <person name="Wang Y."/>
            <person name="Liu W."/>
            <person name="Liu Z."/>
            <person name="Liu J."/>
            <person name="Guo Q."/>
            <person name="Huang H."/>
            <person name="Sederoff R.R."/>
            <person name="Wang G."/>
            <person name="Qu G."/>
            <person name="Chen S."/>
        </authorList>
    </citation>
    <scope>NUCLEOTIDE SEQUENCE</scope>
    <source>
        <strain evidence="1">SC-2020</strain>
    </source>
</reference>
<protein>
    <submittedName>
        <fullName evidence="1">Uncharacterized protein</fullName>
    </submittedName>
</protein>
<accession>A0AAD6REW5</accession>
<evidence type="ECO:0000313" key="1">
    <source>
        <dbReference type="EMBL" id="KAJ7007504.1"/>
    </source>
</evidence>
<comment type="caution">
    <text evidence="1">The sequence shown here is derived from an EMBL/GenBank/DDBJ whole genome shotgun (WGS) entry which is preliminary data.</text>
</comment>
<gene>
    <name evidence="1" type="ORF">NC653_006521</name>
</gene>
<dbReference type="EMBL" id="JAQIZT010000002">
    <property type="protein sequence ID" value="KAJ7007504.1"/>
    <property type="molecule type" value="Genomic_DNA"/>
</dbReference>
<proteinExistence type="predicted"/>
<organism evidence="1 2">
    <name type="scientific">Populus alba x Populus x berolinensis</name>
    <dbReference type="NCBI Taxonomy" id="444605"/>
    <lineage>
        <taxon>Eukaryota</taxon>
        <taxon>Viridiplantae</taxon>
        <taxon>Streptophyta</taxon>
        <taxon>Embryophyta</taxon>
        <taxon>Tracheophyta</taxon>
        <taxon>Spermatophyta</taxon>
        <taxon>Magnoliopsida</taxon>
        <taxon>eudicotyledons</taxon>
        <taxon>Gunneridae</taxon>
        <taxon>Pentapetalae</taxon>
        <taxon>rosids</taxon>
        <taxon>fabids</taxon>
        <taxon>Malpighiales</taxon>
        <taxon>Salicaceae</taxon>
        <taxon>Saliceae</taxon>
        <taxon>Populus</taxon>
    </lineage>
</organism>
<name>A0AAD6REW5_9ROSI</name>
<keyword evidence="2" id="KW-1185">Reference proteome</keyword>
<sequence length="96" mass="11103">MRSLNASHVQDVSMLSLHLAVRMELRVLAVSGESKSYFWSFERRSSRGYPPRPQFMKLTLPPPFLLYGWITATIHRSVWSRNPTIPCPENVTFNPI</sequence>
<evidence type="ECO:0000313" key="2">
    <source>
        <dbReference type="Proteomes" id="UP001164929"/>
    </source>
</evidence>
<dbReference type="Proteomes" id="UP001164929">
    <property type="component" value="Chromosome 2"/>
</dbReference>